<dbReference type="AlphaFoldDB" id="A0A9N9QQJ5"/>
<evidence type="ECO:0000313" key="2">
    <source>
        <dbReference type="Proteomes" id="UP001152799"/>
    </source>
</evidence>
<dbReference type="OrthoDB" id="10671179at2759"/>
<proteinExistence type="predicted"/>
<sequence>MLRLKEDQVVPSVLSVYNRIKQYRPHLSEQERFTLVQKKVLKDYGLTVTNENLTKIVEVQENLKPEVPVKKKFNFESHNEWCKKKTVIEHCVNMQSCSEQFPANHFVFRGNLQTSSPKPPLHTRVIKTATKKLQNNNKENSNIYERLYESRKKPCPKTVESVRKIRESCAPKPKSTKRTQKRYCTVQEPMCKKGRYSKECLDGTLNSSVFERLYGEKKQLNFKKLTDVQKREVHLRRQREEFRKVQMARASLLSCQCSGCHNQSSTSDFDFSDAGEVSDITIDSTVVNDNDSGLDGYDCTMLGRNNILNSTTNTEANNEVVTGRVKDLVDSLTGRFQESMTLCVVDDIDESI</sequence>
<keyword evidence="2" id="KW-1185">Reference proteome</keyword>
<accession>A0A9N9QQJ5</accession>
<organism evidence="1 2">
    <name type="scientific">Ceutorhynchus assimilis</name>
    <name type="common">cabbage seed weevil</name>
    <dbReference type="NCBI Taxonomy" id="467358"/>
    <lineage>
        <taxon>Eukaryota</taxon>
        <taxon>Metazoa</taxon>
        <taxon>Ecdysozoa</taxon>
        <taxon>Arthropoda</taxon>
        <taxon>Hexapoda</taxon>
        <taxon>Insecta</taxon>
        <taxon>Pterygota</taxon>
        <taxon>Neoptera</taxon>
        <taxon>Endopterygota</taxon>
        <taxon>Coleoptera</taxon>
        <taxon>Polyphaga</taxon>
        <taxon>Cucujiformia</taxon>
        <taxon>Curculionidae</taxon>
        <taxon>Ceutorhynchinae</taxon>
        <taxon>Ceutorhynchus</taxon>
    </lineage>
</organism>
<protein>
    <submittedName>
        <fullName evidence="1">Uncharacterized protein</fullName>
    </submittedName>
</protein>
<reference evidence="1" key="1">
    <citation type="submission" date="2022-01" db="EMBL/GenBank/DDBJ databases">
        <authorList>
            <person name="King R."/>
        </authorList>
    </citation>
    <scope>NUCLEOTIDE SEQUENCE</scope>
</reference>
<dbReference type="EMBL" id="OU892282">
    <property type="protein sequence ID" value="CAG9770130.1"/>
    <property type="molecule type" value="Genomic_DNA"/>
</dbReference>
<evidence type="ECO:0000313" key="1">
    <source>
        <dbReference type="EMBL" id="CAG9770130.1"/>
    </source>
</evidence>
<gene>
    <name evidence="1" type="ORF">CEUTPL_LOCUS10587</name>
</gene>
<dbReference type="Proteomes" id="UP001152799">
    <property type="component" value="Chromosome 6"/>
</dbReference>
<name>A0A9N9QQJ5_9CUCU</name>